<dbReference type="EMBL" id="VJMH01006897">
    <property type="protein sequence ID" value="KAF0687652.1"/>
    <property type="molecule type" value="Genomic_DNA"/>
</dbReference>
<dbReference type="AlphaFoldDB" id="A0A485LG45"/>
<dbReference type="SUPFAM" id="SSF50729">
    <property type="entry name" value="PH domain-like"/>
    <property type="match status" value="1"/>
</dbReference>
<evidence type="ECO:0000313" key="2">
    <source>
        <dbReference type="EMBL" id="KAF0687652.1"/>
    </source>
</evidence>
<gene>
    <name evidence="3" type="primary">Aste57867_20636</name>
    <name evidence="2" type="ORF">As57867_020568</name>
    <name evidence="3" type="ORF">ASTE57867_20636</name>
</gene>
<name>A0A485LG45_9STRA</name>
<sequence>MQQNRAISLARTCSPTAERSWSAAIVVSIPKFPAPASVLPRAMAFSSGGSIEGYLIKIDEEYGSVVYCILEEGSLLYYNGKGGQLLGELQLTGNKVNVSLIRNDSSSIQNRFVVTSKKRSEAKKEAAASKLFPAELEQDQRLLFAASTAETQEEWATAVLNWNKHCWADASTIFSFKDESQVLRNTLRKYNVKEKPRMINQPGSGHAVPVL</sequence>
<dbReference type="PROSITE" id="PS50003">
    <property type="entry name" value="PH_DOMAIN"/>
    <property type="match status" value="1"/>
</dbReference>
<dbReference type="InterPro" id="IPR001849">
    <property type="entry name" value="PH_domain"/>
</dbReference>
<dbReference type="SMART" id="SM00233">
    <property type="entry name" value="PH"/>
    <property type="match status" value="1"/>
</dbReference>
<protein>
    <submittedName>
        <fullName evidence="3">Aste57867_20636 protein</fullName>
    </submittedName>
</protein>
<evidence type="ECO:0000313" key="3">
    <source>
        <dbReference type="EMBL" id="VFT97316.1"/>
    </source>
</evidence>
<feature type="domain" description="PH" evidence="1">
    <location>
        <begin position="48"/>
        <end position="164"/>
    </location>
</feature>
<organism evidence="3 4">
    <name type="scientific">Aphanomyces stellatus</name>
    <dbReference type="NCBI Taxonomy" id="120398"/>
    <lineage>
        <taxon>Eukaryota</taxon>
        <taxon>Sar</taxon>
        <taxon>Stramenopiles</taxon>
        <taxon>Oomycota</taxon>
        <taxon>Saprolegniomycetes</taxon>
        <taxon>Saprolegniales</taxon>
        <taxon>Verrucalvaceae</taxon>
        <taxon>Aphanomyces</taxon>
    </lineage>
</organism>
<accession>A0A485LG45</accession>
<dbReference type="InterPro" id="IPR011993">
    <property type="entry name" value="PH-like_dom_sf"/>
</dbReference>
<dbReference type="OrthoDB" id="90858at2759"/>
<keyword evidence="4" id="KW-1185">Reference proteome</keyword>
<dbReference type="Proteomes" id="UP000332933">
    <property type="component" value="Unassembled WGS sequence"/>
</dbReference>
<reference evidence="3 4" key="1">
    <citation type="submission" date="2019-03" db="EMBL/GenBank/DDBJ databases">
        <authorList>
            <person name="Gaulin E."/>
            <person name="Dumas B."/>
        </authorList>
    </citation>
    <scope>NUCLEOTIDE SEQUENCE [LARGE SCALE GENOMIC DNA]</scope>
    <source>
        <strain evidence="3">CBS 568.67</strain>
    </source>
</reference>
<evidence type="ECO:0000313" key="4">
    <source>
        <dbReference type="Proteomes" id="UP000332933"/>
    </source>
</evidence>
<evidence type="ECO:0000259" key="1">
    <source>
        <dbReference type="PROSITE" id="PS50003"/>
    </source>
</evidence>
<dbReference type="Gene3D" id="2.30.29.30">
    <property type="entry name" value="Pleckstrin-homology domain (PH domain)/Phosphotyrosine-binding domain (PTB)"/>
    <property type="match status" value="1"/>
</dbReference>
<reference evidence="2" key="2">
    <citation type="submission" date="2019-06" db="EMBL/GenBank/DDBJ databases">
        <title>Genomics analysis of Aphanomyces spp. identifies a new class of oomycete effector associated with host adaptation.</title>
        <authorList>
            <person name="Gaulin E."/>
        </authorList>
    </citation>
    <scope>NUCLEOTIDE SEQUENCE</scope>
    <source>
        <strain evidence="2">CBS 578.67</strain>
    </source>
</reference>
<proteinExistence type="predicted"/>
<dbReference type="EMBL" id="CAADRA010006923">
    <property type="protein sequence ID" value="VFT97316.1"/>
    <property type="molecule type" value="Genomic_DNA"/>
</dbReference>